<protein>
    <submittedName>
        <fullName evidence="1">Ty3-gypsy retrotransposon protein</fullName>
    </submittedName>
</protein>
<dbReference type="SUPFAM" id="SSF56672">
    <property type="entry name" value="DNA/RNA polymerases"/>
    <property type="match status" value="1"/>
</dbReference>
<dbReference type="InterPro" id="IPR043502">
    <property type="entry name" value="DNA/RNA_pol_sf"/>
</dbReference>
<accession>A0ABQ5ISM6</accession>
<organism evidence="1 2">
    <name type="scientific">Tanacetum coccineum</name>
    <dbReference type="NCBI Taxonomy" id="301880"/>
    <lineage>
        <taxon>Eukaryota</taxon>
        <taxon>Viridiplantae</taxon>
        <taxon>Streptophyta</taxon>
        <taxon>Embryophyta</taxon>
        <taxon>Tracheophyta</taxon>
        <taxon>Spermatophyta</taxon>
        <taxon>Magnoliopsida</taxon>
        <taxon>eudicotyledons</taxon>
        <taxon>Gunneridae</taxon>
        <taxon>Pentapetalae</taxon>
        <taxon>asterids</taxon>
        <taxon>campanulids</taxon>
        <taxon>Asterales</taxon>
        <taxon>Asteraceae</taxon>
        <taxon>Asteroideae</taxon>
        <taxon>Anthemideae</taxon>
        <taxon>Anthemidinae</taxon>
        <taxon>Tanacetum</taxon>
    </lineage>
</organism>
<dbReference type="Proteomes" id="UP001151760">
    <property type="component" value="Unassembled WGS sequence"/>
</dbReference>
<dbReference type="CDD" id="cd00303">
    <property type="entry name" value="retropepsin_like"/>
    <property type="match status" value="1"/>
</dbReference>
<dbReference type="PANTHER" id="PTHR15503">
    <property type="entry name" value="LDOC1 RELATED"/>
    <property type="match status" value="1"/>
</dbReference>
<dbReference type="Gene3D" id="3.10.10.10">
    <property type="entry name" value="HIV Type 1 Reverse Transcriptase, subunit A, domain 1"/>
    <property type="match status" value="1"/>
</dbReference>
<keyword evidence="2" id="KW-1185">Reference proteome</keyword>
<dbReference type="SUPFAM" id="SSF50630">
    <property type="entry name" value="Acid proteases"/>
    <property type="match status" value="1"/>
</dbReference>
<dbReference type="InterPro" id="IPR001969">
    <property type="entry name" value="Aspartic_peptidase_AS"/>
</dbReference>
<dbReference type="Pfam" id="PF08284">
    <property type="entry name" value="RVP_2"/>
    <property type="match status" value="1"/>
</dbReference>
<dbReference type="PANTHER" id="PTHR15503:SF22">
    <property type="entry name" value="TRANSPOSON TY3-I GAG POLYPROTEIN"/>
    <property type="match status" value="1"/>
</dbReference>
<evidence type="ECO:0000313" key="2">
    <source>
        <dbReference type="Proteomes" id="UP001151760"/>
    </source>
</evidence>
<dbReference type="EMBL" id="BQNB010021135">
    <property type="protein sequence ID" value="GJU03263.1"/>
    <property type="molecule type" value="Genomic_DNA"/>
</dbReference>
<evidence type="ECO:0000313" key="1">
    <source>
        <dbReference type="EMBL" id="GJU03263.1"/>
    </source>
</evidence>
<reference evidence="1" key="2">
    <citation type="submission" date="2022-01" db="EMBL/GenBank/DDBJ databases">
        <authorList>
            <person name="Yamashiro T."/>
            <person name="Shiraishi A."/>
            <person name="Satake H."/>
            <person name="Nakayama K."/>
        </authorList>
    </citation>
    <scope>NUCLEOTIDE SEQUENCE</scope>
</reference>
<proteinExistence type="predicted"/>
<sequence>MQKRRAEGLCFRCPEKFFPGHKCNPPQFLLIIDNEEPIPEDTSPGTDTIVTPIMNTEDHFLSISTAALFGLASPKALRITGHIRNRPVSILIDSGSTHNIIQPRIALSLAIPTNTVTPFSVMVGNGDFLTCDGFCPDVTLHLEKQPFQIPFFILPIQGADLVLGMQWLSQLGRIEADFSIPYITFISNNKPITLKGDPLATTITASTLTSLCRKNSIASIHTLLYHNQPLPSHQTTNETTDDPFIRSLLQQFSHLFEDPHTLPPSRPYDHHIPTHQSSDPVNVKPYRYPYYQKEVMTSLISEMLKDGIIQPSSSPYSSPVLLVRKKDGTWRFCVDYRALNAVTITGFRYPQSTNC</sequence>
<dbReference type="InterPro" id="IPR021109">
    <property type="entry name" value="Peptidase_aspartic_dom_sf"/>
</dbReference>
<dbReference type="InterPro" id="IPR032567">
    <property type="entry name" value="RTL1-rel"/>
</dbReference>
<dbReference type="Gene3D" id="2.40.70.10">
    <property type="entry name" value="Acid Proteases"/>
    <property type="match status" value="1"/>
</dbReference>
<gene>
    <name evidence="1" type="ORF">Tco_1113601</name>
</gene>
<reference evidence="1" key="1">
    <citation type="journal article" date="2022" name="Int. J. Mol. Sci.">
        <title>Draft Genome of Tanacetum Coccineum: Genomic Comparison of Closely Related Tanacetum-Family Plants.</title>
        <authorList>
            <person name="Yamashiro T."/>
            <person name="Shiraishi A."/>
            <person name="Nakayama K."/>
            <person name="Satake H."/>
        </authorList>
    </citation>
    <scope>NUCLEOTIDE SEQUENCE</scope>
</reference>
<dbReference type="PROSITE" id="PS00141">
    <property type="entry name" value="ASP_PROTEASE"/>
    <property type="match status" value="1"/>
</dbReference>
<name>A0ABQ5ISM6_9ASTR</name>
<comment type="caution">
    <text evidence="1">The sequence shown here is derived from an EMBL/GenBank/DDBJ whole genome shotgun (WGS) entry which is preliminary data.</text>
</comment>